<reference evidence="1" key="1">
    <citation type="submission" date="2014-09" db="EMBL/GenBank/DDBJ databases">
        <title>Genome sequence of the luminous mushroom Mycena chlorophos for searching fungal bioluminescence genes.</title>
        <authorList>
            <person name="Tanaka Y."/>
            <person name="Kasuga D."/>
            <person name="Oba Y."/>
            <person name="Hase S."/>
            <person name="Sato K."/>
            <person name="Oba Y."/>
            <person name="Sakakibara Y."/>
        </authorList>
    </citation>
    <scope>NUCLEOTIDE SEQUENCE</scope>
</reference>
<evidence type="ECO:0000313" key="2">
    <source>
        <dbReference type="Proteomes" id="UP000815677"/>
    </source>
</evidence>
<protein>
    <recommendedName>
        <fullName evidence="3">F-box domain-containing protein</fullName>
    </recommendedName>
</protein>
<name>A0ABQ0LMX3_MYCCL</name>
<accession>A0ABQ0LMX3</accession>
<keyword evidence="2" id="KW-1185">Reference proteome</keyword>
<gene>
    <name evidence="1" type="ORF">MCHLO_09034</name>
</gene>
<dbReference type="Proteomes" id="UP000815677">
    <property type="component" value="Unassembled WGS sequence"/>
</dbReference>
<organism evidence="1 2">
    <name type="scientific">Mycena chlorophos</name>
    <name type="common">Agaric fungus</name>
    <name type="synonym">Agaricus chlorophos</name>
    <dbReference type="NCBI Taxonomy" id="658473"/>
    <lineage>
        <taxon>Eukaryota</taxon>
        <taxon>Fungi</taxon>
        <taxon>Dikarya</taxon>
        <taxon>Basidiomycota</taxon>
        <taxon>Agaricomycotina</taxon>
        <taxon>Agaricomycetes</taxon>
        <taxon>Agaricomycetidae</taxon>
        <taxon>Agaricales</taxon>
        <taxon>Marasmiineae</taxon>
        <taxon>Mycenaceae</taxon>
        <taxon>Mycena</taxon>
    </lineage>
</organism>
<evidence type="ECO:0008006" key="3">
    <source>
        <dbReference type="Google" id="ProtNLM"/>
    </source>
</evidence>
<evidence type="ECO:0000313" key="1">
    <source>
        <dbReference type="EMBL" id="GAT51939.1"/>
    </source>
</evidence>
<dbReference type="EMBL" id="DF847482">
    <property type="protein sequence ID" value="GAT51939.1"/>
    <property type="molecule type" value="Genomic_DNA"/>
</dbReference>
<proteinExistence type="predicted"/>
<sequence>MDAQASALLDCLLAQRRRWEHACFSAPLQLGDFANGGPLPLLKTLVLDPAPVYRVKNETFRIIDEGAAPQLTHVVLRERVTIEALGGLPWAQLTHLHGACVYPHELWNIFRLAPNLVSCSVAVVEFDYWDEEPTSLTMPHLRNLTLKTHPFAEEQWLKTVLHLTLTLPVLQVLCIAYYPFEIMPSDLEHLRAFPELPQCPITKLQLPTSEYLHRAAKKALPAFADVITAGPLEEWYEI</sequence>